<dbReference type="GO" id="GO:0015297">
    <property type="term" value="F:antiporter activity"/>
    <property type="evidence" value="ECO:0007669"/>
    <property type="project" value="InterPro"/>
</dbReference>
<feature type="transmembrane region" description="Helical" evidence="7">
    <location>
        <begin position="88"/>
        <end position="113"/>
    </location>
</feature>
<feature type="transmembrane region" description="Helical" evidence="7">
    <location>
        <begin position="54"/>
        <end position="76"/>
    </location>
</feature>
<feature type="transmembrane region" description="Helical" evidence="7">
    <location>
        <begin position="162"/>
        <end position="184"/>
    </location>
</feature>
<dbReference type="EMBL" id="DVHN01000003">
    <property type="protein sequence ID" value="HIR87452.1"/>
    <property type="molecule type" value="Genomic_DNA"/>
</dbReference>
<protein>
    <submittedName>
        <fullName evidence="8">MATE family efflux transporter</fullName>
    </submittedName>
</protein>
<dbReference type="Pfam" id="PF01554">
    <property type="entry name" value="MatE"/>
    <property type="match status" value="2"/>
</dbReference>
<keyword evidence="4 7" id="KW-0812">Transmembrane</keyword>
<evidence type="ECO:0000256" key="6">
    <source>
        <dbReference type="ARBA" id="ARBA00023136"/>
    </source>
</evidence>
<feature type="transmembrane region" description="Helical" evidence="7">
    <location>
        <begin position="277"/>
        <end position="298"/>
    </location>
</feature>
<keyword evidence="5 7" id="KW-1133">Transmembrane helix</keyword>
<dbReference type="GO" id="GO:0005886">
    <property type="term" value="C:plasma membrane"/>
    <property type="evidence" value="ECO:0007669"/>
    <property type="project" value="UniProtKB-SubCell"/>
</dbReference>
<feature type="transmembrane region" description="Helical" evidence="7">
    <location>
        <begin position="243"/>
        <end position="265"/>
    </location>
</feature>
<feature type="transmembrane region" description="Helical" evidence="7">
    <location>
        <begin position="386"/>
        <end position="409"/>
    </location>
</feature>
<comment type="subcellular location">
    <subcellularLocation>
        <location evidence="1">Cell membrane</location>
        <topology evidence="1">Multi-pass membrane protein</topology>
    </subcellularLocation>
</comment>
<keyword evidence="3" id="KW-1003">Cell membrane</keyword>
<comment type="caution">
    <text evidence="8">The sequence shown here is derived from an EMBL/GenBank/DDBJ whole genome shotgun (WGS) entry which is preliminary data.</text>
</comment>
<dbReference type="CDD" id="cd13134">
    <property type="entry name" value="MATE_like_8"/>
    <property type="match status" value="1"/>
</dbReference>
<reference evidence="8" key="2">
    <citation type="journal article" date="2021" name="PeerJ">
        <title>Extensive microbial diversity within the chicken gut microbiome revealed by metagenomics and culture.</title>
        <authorList>
            <person name="Gilroy R."/>
            <person name="Ravi A."/>
            <person name="Getino M."/>
            <person name="Pursley I."/>
            <person name="Horton D.L."/>
            <person name="Alikhan N.F."/>
            <person name="Baker D."/>
            <person name="Gharbi K."/>
            <person name="Hall N."/>
            <person name="Watson M."/>
            <person name="Adriaenssens E.M."/>
            <person name="Foster-Nyarko E."/>
            <person name="Jarju S."/>
            <person name="Secka A."/>
            <person name="Antonio M."/>
            <person name="Oren A."/>
            <person name="Chaudhuri R.R."/>
            <person name="La Ragione R."/>
            <person name="Hildebrand F."/>
            <person name="Pallen M.J."/>
        </authorList>
    </citation>
    <scope>NUCLEOTIDE SEQUENCE</scope>
    <source>
        <strain evidence="8">ChiW13-3771</strain>
    </source>
</reference>
<dbReference type="AlphaFoldDB" id="A0A9D1JBZ7"/>
<accession>A0A9D1JBZ7</accession>
<evidence type="ECO:0000256" key="5">
    <source>
        <dbReference type="ARBA" id="ARBA00022989"/>
    </source>
</evidence>
<feature type="transmembrane region" description="Helical" evidence="7">
    <location>
        <begin position="351"/>
        <end position="379"/>
    </location>
</feature>
<keyword evidence="6 7" id="KW-0472">Membrane</keyword>
<name>A0A9D1JBZ7_9FIRM</name>
<evidence type="ECO:0000256" key="1">
    <source>
        <dbReference type="ARBA" id="ARBA00004651"/>
    </source>
</evidence>
<feature type="transmembrane region" description="Helical" evidence="7">
    <location>
        <begin position="319"/>
        <end position="339"/>
    </location>
</feature>
<evidence type="ECO:0000256" key="7">
    <source>
        <dbReference type="SAM" id="Phobius"/>
    </source>
</evidence>
<evidence type="ECO:0000256" key="2">
    <source>
        <dbReference type="ARBA" id="ARBA00022448"/>
    </source>
</evidence>
<dbReference type="InterPro" id="IPR002528">
    <property type="entry name" value="MATE_fam"/>
</dbReference>
<keyword evidence="2" id="KW-0813">Transport</keyword>
<dbReference type="PANTHER" id="PTHR42925:SF2">
    <property type="entry name" value="NA+ DRIVEN MULTIDRUG EFFLUX PUMP"/>
    <property type="match status" value="1"/>
</dbReference>
<organism evidence="8 9">
    <name type="scientific">Candidatus Fimimorpha faecalis</name>
    <dbReference type="NCBI Taxonomy" id="2840824"/>
    <lineage>
        <taxon>Bacteria</taxon>
        <taxon>Bacillati</taxon>
        <taxon>Bacillota</taxon>
        <taxon>Clostridia</taxon>
        <taxon>Eubacteriales</taxon>
        <taxon>Candidatus Fimimorpha</taxon>
    </lineage>
</organism>
<dbReference type="PIRSF" id="PIRSF006603">
    <property type="entry name" value="DinF"/>
    <property type="match status" value="1"/>
</dbReference>
<dbReference type="Proteomes" id="UP000824201">
    <property type="component" value="Unassembled WGS sequence"/>
</dbReference>
<dbReference type="InterPro" id="IPR048279">
    <property type="entry name" value="MdtK-like"/>
</dbReference>
<dbReference type="InterPro" id="IPR047135">
    <property type="entry name" value="YsiQ"/>
</dbReference>
<proteinExistence type="predicted"/>
<dbReference type="NCBIfam" id="TIGR00797">
    <property type="entry name" value="matE"/>
    <property type="match status" value="1"/>
</dbReference>
<evidence type="ECO:0000313" key="8">
    <source>
        <dbReference type="EMBL" id="HIR87452.1"/>
    </source>
</evidence>
<evidence type="ECO:0000256" key="3">
    <source>
        <dbReference type="ARBA" id="ARBA00022475"/>
    </source>
</evidence>
<evidence type="ECO:0000256" key="4">
    <source>
        <dbReference type="ARBA" id="ARBA00022692"/>
    </source>
</evidence>
<reference evidence="8" key="1">
    <citation type="submission" date="2020-10" db="EMBL/GenBank/DDBJ databases">
        <authorList>
            <person name="Gilroy R."/>
        </authorList>
    </citation>
    <scope>NUCLEOTIDE SEQUENCE</scope>
    <source>
        <strain evidence="8">ChiW13-3771</strain>
    </source>
</reference>
<gene>
    <name evidence="8" type="ORF">IAC96_00730</name>
</gene>
<feature type="transmembrane region" description="Helical" evidence="7">
    <location>
        <begin position="190"/>
        <end position="210"/>
    </location>
</feature>
<evidence type="ECO:0000313" key="9">
    <source>
        <dbReference type="Proteomes" id="UP000824201"/>
    </source>
</evidence>
<dbReference type="GO" id="GO:0042910">
    <property type="term" value="F:xenobiotic transmembrane transporter activity"/>
    <property type="evidence" value="ECO:0007669"/>
    <property type="project" value="InterPro"/>
</dbReference>
<feature type="transmembrane region" description="Helical" evidence="7">
    <location>
        <begin position="133"/>
        <end position="150"/>
    </location>
</feature>
<dbReference type="PANTHER" id="PTHR42925">
    <property type="entry name" value="MULTIDRUG AND TOXIN EFFLUX PROTEIN MATE FAMILY"/>
    <property type="match status" value="1"/>
</dbReference>
<sequence length="448" mass="49552">MRENKIFYKKLIALVLPIAFQNLMTALVSASDALMLGFLDQSSLSAVSLATQVQFVLNLFYVALTIGTTVLAAQYWGKGDRISVEKVLVISLKISVLISGVFFLAASCCPRLLMKIFTNEPKLIELGIPYLRIVSWSYLFMGVSQIYLCIMKNSGRTLKSTVYGSIAVILNIILNAVLIFGLFGFPKLEIAGAAIATVISRAVELILVFIENAKKDVIRVRREFFISNSLELKKDFYRYTTPVLANELVWGCGFTMFSVIMGHLGDDAVAANSIANIVKNIIACVCLGIGTGSGIIVGNELGIGNLEQARNYGRKLCTIAWIAGVISGIFLLLCSPFILNFADNLSDQAHQYLHTMLYICAYYMIGKSINSTVVAGIFCSGGDTRFGFLCDIVTMWIIIVPIGMLSAFVWKLPVLVVYFLLNLDEFVKLPAVYRHYKQYKWVKNLTIS</sequence>